<sequence>MSASLLHGFPTHGTPGRGSGIQIFAPAGHSNVDFSPLRHHPRDAAVLDAVSMADLLRNAFVYPPHSIYRDVKFAISGFDGEQDLHGDPRFHFRFQSSRALRPRLDAVDGGVMLRTYHALLVDAVARSSAPMRTPWLLQSGGKDSTSMAIAVAQARPETTCMTYLGGREENEIDSARFVAHQLGLRHEVLVCDPGRAYQRYLALVPRMPLLTADFAMLSYVDMATEIAANGGDGLLDALGSDNYFGMPINWRQRLKALLALRLRLPPGIVDSYLVSHNFRLSYVLGTLQMDTFERCFPGSRFSDAEVDTLLGYPVAESSRRRLLLFRDDIAAASSMEAQRRVAATIVEAATFGKGIFTASALSLLLAYPYRDEQLCEWTFREVPDALLIGPGGVNKVLVRQHIAQHFQQLPYVRNKGSFRFDLCGLARQCFDQVHAMAIQAQPLLPGAAFWLESHRSRLGNKYHASKFYILAIMLPWLLSRLDRPASPWAPRDRGDVL</sequence>
<dbReference type="InterPro" id="IPR001962">
    <property type="entry name" value="Asn_synthase"/>
</dbReference>
<dbReference type="Gene3D" id="3.40.50.620">
    <property type="entry name" value="HUPs"/>
    <property type="match status" value="1"/>
</dbReference>
<evidence type="ECO:0000313" key="2">
    <source>
        <dbReference type="EMBL" id="MFC5436380.1"/>
    </source>
</evidence>
<dbReference type="EMBL" id="JBHSMK010000004">
    <property type="protein sequence ID" value="MFC5436380.1"/>
    <property type="molecule type" value="Genomic_DNA"/>
</dbReference>
<gene>
    <name evidence="2" type="ORF">ACFPME_07410</name>
</gene>
<dbReference type="Pfam" id="PF00733">
    <property type="entry name" value="Asn_synthase"/>
    <property type="match status" value="1"/>
</dbReference>
<organism evidence="2 3">
    <name type="scientific">Rhodanobacter umsongensis</name>
    <dbReference type="NCBI Taxonomy" id="633153"/>
    <lineage>
        <taxon>Bacteria</taxon>
        <taxon>Pseudomonadati</taxon>
        <taxon>Pseudomonadota</taxon>
        <taxon>Gammaproteobacteria</taxon>
        <taxon>Lysobacterales</taxon>
        <taxon>Rhodanobacteraceae</taxon>
        <taxon>Rhodanobacter</taxon>
    </lineage>
</organism>
<name>A0ABW0JKX3_9GAMM</name>
<reference evidence="3" key="1">
    <citation type="journal article" date="2019" name="Int. J. Syst. Evol. Microbiol.">
        <title>The Global Catalogue of Microorganisms (GCM) 10K type strain sequencing project: providing services to taxonomists for standard genome sequencing and annotation.</title>
        <authorList>
            <consortium name="The Broad Institute Genomics Platform"/>
            <consortium name="The Broad Institute Genome Sequencing Center for Infectious Disease"/>
            <person name="Wu L."/>
            <person name="Ma J."/>
        </authorList>
    </citation>
    <scope>NUCLEOTIDE SEQUENCE [LARGE SCALE GENOMIC DNA]</scope>
    <source>
        <strain evidence="3">JCM 17130</strain>
    </source>
</reference>
<feature type="domain" description="Asparagine synthetase" evidence="1">
    <location>
        <begin position="118"/>
        <end position="419"/>
    </location>
</feature>
<proteinExistence type="predicted"/>
<dbReference type="RefSeq" id="WP_377303700.1">
    <property type="nucleotide sequence ID" value="NZ_JBHSMK010000004.1"/>
</dbReference>
<comment type="caution">
    <text evidence="2">The sequence shown here is derived from an EMBL/GenBank/DDBJ whole genome shotgun (WGS) entry which is preliminary data.</text>
</comment>
<evidence type="ECO:0000313" key="3">
    <source>
        <dbReference type="Proteomes" id="UP001596013"/>
    </source>
</evidence>
<dbReference type="SUPFAM" id="SSF52402">
    <property type="entry name" value="Adenine nucleotide alpha hydrolases-like"/>
    <property type="match status" value="1"/>
</dbReference>
<keyword evidence="3" id="KW-1185">Reference proteome</keyword>
<dbReference type="InterPro" id="IPR014729">
    <property type="entry name" value="Rossmann-like_a/b/a_fold"/>
</dbReference>
<dbReference type="Proteomes" id="UP001596013">
    <property type="component" value="Unassembled WGS sequence"/>
</dbReference>
<evidence type="ECO:0000259" key="1">
    <source>
        <dbReference type="Pfam" id="PF00733"/>
    </source>
</evidence>
<protein>
    <submittedName>
        <fullName evidence="2">Asparagine synthase-related protein</fullName>
    </submittedName>
</protein>
<accession>A0ABW0JKX3</accession>